<evidence type="ECO:0000313" key="1">
    <source>
        <dbReference type="EMBL" id="MBW0565030.1"/>
    </source>
</evidence>
<organism evidence="1 2">
    <name type="scientific">Austropuccinia psidii MF-1</name>
    <dbReference type="NCBI Taxonomy" id="1389203"/>
    <lineage>
        <taxon>Eukaryota</taxon>
        <taxon>Fungi</taxon>
        <taxon>Dikarya</taxon>
        <taxon>Basidiomycota</taxon>
        <taxon>Pucciniomycotina</taxon>
        <taxon>Pucciniomycetes</taxon>
        <taxon>Pucciniales</taxon>
        <taxon>Sphaerophragmiaceae</taxon>
        <taxon>Austropuccinia</taxon>
    </lineage>
</organism>
<proteinExistence type="predicted"/>
<keyword evidence="2" id="KW-1185">Reference proteome</keyword>
<gene>
    <name evidence="1" type="ORF">O181_104745</name>
</gene>
<evidence type="ECO:0000313" key="2">
    <source>
        <dbReference type="Proteomes" id="UP000765509"/>
    </source>
</evidence>
<accession>A0A9Q3JP55</accession>
<reference evidence="1" key="1">
    <citation type="submission" date="2021-03" db="EMBL/GenBank/DDBJ databases">
        <title>Draft genome sequence of rust myrtle Austropuccinia psidii MF-1, a brazilian biotype.</title>
        <authorList>
            <person name="Quecine M.C."/>
            <person name="Pachon D.M.R."/>
            <person name="Bonatelli M.L."/>
            <person name="Correr F.H."/>
            <person name="Franceschini L.M."/>
            <person name="Leite T.F."/>
            <person name="Margarido G.R.A."/>
            <person name="Almeida C.A."/>
            <person name="Ferrarezi J.A."/>
            <person name="Labate C.A."/>
        </authorList>
    </citation>
    <scope>NUCLEOTIDE SEQUENCE</scope>
    <source>
        <strain evidence="1">MF-1</strain>
    </source>
</reference>
<sequence length="233" mass="27917">MMSLKNKSYVWKQDEKSNRYMEEVNEAEKKENKIIYKPIDTNGMVYQVLVNGSEIIEGPPIHSRKNLFDIFSKQKYPQDMEIEMKPEMNSDQYCEDSLEDLRNKINDCFKDKEFMKEYNKEESNQTDEFQIHEISQDPPKKKIKHSHAYENLWETYNNHDSLKEIKPRLSSHSKPEANLIEVEVSPLQKDLMNTILSCDLNPKSQCRIDKDKEMDFDKESFLKYYDEISYWKL</sequence>
<dbReference type="EMBL" id="AVOT02076760">
    <property type="protein sequence ID" value="MBW0565030.1"/>
    <property type="molecule type" value="Genomic_DNA"/>
</dbReference>
<name>A0A9Q3JP55_9BASI</name>
<protein>
    <submittedName>
        <fullName evidence="1">Uncharacterized protein</fullName>
    </submittedName>
</protein>
<comment type="caution">
    <text evidence="1">The sequence shown here is derived from an EMBL/GenBank/DDBJ whole genome shotgun (WGS) entry which is preliminary data.</text>
</comment>
<dbReference type="AlphaFoldDB" id="A0A9Q3JP55"/>
<dbReference type="Proteomes" id="UP000765509">
    <property type="component" value="Unassembled WGS sequence"/>
</dbReference>